<feature type="region of interest" description="Disordered" evidence="1">
    <location>
        <begin position="151"/>
        <end position="185"/>
    </location>
</feature>
<organism evidence="3 4">
    <name type="scientific">Byssothecium circinans</name>
    <dbReference type="NCBI Taxonomy" id="147558"/>
    <lineage>
        <taxon>Eukaryota</taxon>
        <taxon>Fungi</taxon>
        <taxon>Dikarya</taxon>
        <taxon>Ascomycota</taxon>
        <taxon>Pezizomycotina</taxon>
        <taxon>Dothideomycetes</taxon>
        <taxon>Pleosporomycetidae</taxon>
        <taxon>Pleosporales</taxon>
        <taxon>Massarineae</taxon>
        <taxon>Massarinaceae</taxon>
        <taxon>Byssothecium</taxon>
    </lineage>
</organism>
<feature type="compositionally biased region" description="Polar residues" evidence="1">
    <location>
        <begin position="206"/>
        <end position="216"/>
    </location>
</feature>
<dbReference type="AlphaFoldDB" id="A0A6A5U9F8"/>
<sequence>MPRKAARRSFDLPQFHSTAPPTPPESIKDFRTDTITTLVNETDKLPPRTSSLSSPSERLLDRLLRLIGAVCAITFGIWAPLSYKLQKDGNKSNDAAQDDLRKEVKGLRAEMRLLSALKAFELCSDASHKETDACKDLGANAQLHNLMRQFVSSEDTSKASPSAQLDSGRREPSASSPEQSTDPEADIATTTRDLGQPSSVLVDITTTPTQTRQGANSHRPETTLGGCSENCGSDFTTPTYLRPLTTSSGFKSIMIGYMDGLSTSWSSTYLGNGDGVGYNQQVLSLPSTNYSAPRIDAEIAKLWVVGPPTCGNLDGSCGEWVNKVGMYGVLALMVYVVYTRNKMDTVKEGKTRELGMSVREVVGKTIVYVVLCGSWYMFLNVCVLPRTYHV</sequence>
<feature type="compositionally biased region" description="Polar residues" evidence="1">
    <location>
        <begin position="173"/>
        <end position="185"/>
    </location>
</feature>
<dbReference type="EMBL" id="ML976983">
    <property type="protein sequence ID" value="KAF1960462.1"/>
    <property type="molecule type" value="Genomic_DNA"/>
</dbReference>
<keyword evidence="2" id="KW-1133">Transmembrane helix</keyword>
<feature type="compositionally biased region" description="Polar residues" evidence="1">
    <location>
        <begin position="151"/>
        <end position="165"/>
    </location>
</feature>
<feature type="transmembrane region" description="Helical" evidence="2">
    <location>
        <begin position="361"/>
        <end position="378"/>
    </location>
</feature>
<dbReference type="Proteomes" id="UP000800035">
    <property type="component" value="Unassembled WGS sequence"/>
</dbReference>
<keyword evidence="2" id="KW-0472">Membrane</keyword>
<feature type="region of interest" description="Disordered" evidence="1">
    <location>
        <begin position="1"/>
        <end position="29"/>
    </location>
</feature>
<reference evidence="3" key="1">
    <citation type="journal article" date="2020" name="Stud. Mycol.">
        <title>101 Dothideomycetes genomes: a test case for predicting lifestyles and emergence of pathogens.</title>
        <authorList>
            <person name="Haridas S."/>
            <person name="Albert R."/>
            <person name="Binder M."/>
            <person name="Bloem J."/>
            <person name="Labutti K."/>
            <person name="Salamov A."/>
            <person name="Andreopoulos B."/>
            <person name="Baker S."/>
            <person name="Barry K."/>
            <person name="Bills G."/>
            <person name="Bluhm B."/>
            <person name="Cannon C."/>
            <person name="Castanera R."/>
            <person name="Culley D."/>
            <person name="Daum C."/>
            <person name="Ezra D."/>
            <person name="Gonzalez J."/>
            <person name="Henrissat B."/>
            <person name="Kuo A."/>
            <person name="Liang C."/>
            <person name="Lipzen A."/>
            <person name="Lutzoni F."/>
            <person name="Magnuson J."/>
            <person name="Mondo S."/>
            <person name="Nolan M."/>
            <person name="Ohm R."/>
            <person name="Pangilinan J."/>
            <person name="Park H.-J."/>
            <person name="Ramirez L."/>
            <person name="Alfaro M."/>
            <person name="Sun H."/>
            <person name="Tritt A."/>
            <person name="Yoshinaga Y."/>
            <person name="Zwiers L.-H."/>
            <person name="Turgeon B."/>
            <person name="Goodwin S."/>
            <person name="Spatafora J."/>
            <person name="Crous P."/>
            <person name="Grigoriev I."/>
        </authorList>
    </citation>
    <scope>NUCLEOTIDE SEQUENCE</scope>
    <source>
        <strain evidence="3">CBS 675.92</strain>
    </source>
</reference>
<feature type="region of interest" description="Disordered" evidence="1">
    <location>
        <begin position="206"/>
        <end position="227"/>
    </location>
</feature>
<proteinExistence type="predicted"/>
<name>A0A6A5U9F8_9PLEO</name>
<evidence type="ECO:0000313" key="4">
    <source>
        <dbReference type="Proteomes" id="UP000800035"/>
    </source>
</evidence>
<protein>
    <submittedName>
        <fullName evidence="3">Uncharacterized protein</fullName>
    </submittedName>
</protein>
<keyword evidence="4" id="KW-1185">Reference proteome</keyword>
<evidence type="ECO:0000256" key="1">
    <source>
        <dbReference type="SAM" id="MobiDB-lite"/>
    </source>
</evidence>
<dbReference type="OrthoDB" id="3563303at2759"/>
<evidence type="ECO:0000313" key="3">
    <source>
        <dbReference type="EMBL" id="KAF1960462.1"/>
    </source>
</evidence>
<accession>A0A6A5U9F8</accession>
<evidence type="ECO:0000256" key="2">
    <source>
        <dbReference type="SAM" id="Phobius"/>
    </source>
</evidence>
<gene>
    <name evidence="3" type="ORF">CC80DRAFT_489596</name>
</gene>
<keyword evidence="2" id="KW-0812">Transmembrane</keyword>